<dbReference type="Pfam" id="PF06983">
    <property type="entry name" value="3-dmu-9_3-mt"/>
    <property type="match status" value="1"/>
</dbReference>
<dbReference type="Gene3D" id="3.30.720.110">
    <property type="match status" value="1"/>
</dbReference>
<dbReference type="PANTHER" id="PTHR33990:SF4">
    <property type="entry name" value="PHNB-LIKE DOMAIN-CONTAINING PROTEIN"/>
    <property type="match status" value="1"/>
</dbReference>
<dbReference type="InterPro" id="IPR029068">
    <property type="entry name" value="Glyas_Bleomycin-R_OHBP_Dase"/>
</dbReference>
<dbReference type="OrthoDB" id="9806473at2"/>
<dbReference type="HOGENOM" id="CLU_046006_17_4_9"/>
<protein>
    <submittedName>
        <fullName evidence="2">Methyltransferase</fullName>
    </submittedName>
</protein>
<dbReference type="InterPro" id="IPR028973">
    <property type="entry name" value="PhnB-like"/>
</dbReference>
<reference evidence="2 3" key="1">
    <citation type="submission" date="2013-04" db="EMBL/GenBank/DDBJ databases">
        <title>Draft genome of the heavy metal tolerant bacterium Lysinibacillus sphaericus strain OT4b.31.</title>
        <authorList>
            <person name="Pena-Montenegro T.D."/>
            <person name="Dussan J."/>
        </authorList>
    </citation>
    <scope>NUCLEOTIDE SEQUENCE [LARGE SCALE GENOMIC DNA]</scope>
    <source>
        <strain evidence="2 3">OT4b.31</strain>
    </source>
</reference>
<feature type="domain" description="PhnB-like" evidence="1">
    <location>
        <begin position="4"/>
        <end position="130"/>
    </location>
</feature>
<evidence type="ECO:0000259" key="1">
    <source>
        <dbReference type="Pfam" id="PF06983"/>
    </source>
</evidence>
<comment type="caution">
    <text evidence="2">The sequence shown here is derived from an EMBL/GenBank/DDBJ whole genome shotgun (WGS) entry which is preliminary data.</text>
</comment>
<dbReference type="eggNOG" id="COG3865">
    <property type="taxonomic scope" value="Bacteria"/>
</dbReference>
<dbReference type="CDD" id="cd06588">
    <property type="entry name" value="PhnB_like"/>
    <property type="match status" value="1"/>
</dbReference>
<gene>
    <name evidence="2" type="ORF">H131_22491</name>
</gene>
<dbReference type="PANTHER" id="PTHR33990">
    <property type="entry name" value="PROTEIN YJDN-RELATED"/>
    <property type="match status" value="1"/>
</dbReference>
<name>R7Z7U9_LYSSH</name>
<accession>R7Z7U9</accession>
<dbReference type="GO" id="GO:0032259">
    <property type="term" value="P:methylation"/>
    <property type="evidence" value="ECO:0007669"/>
    <property type="project" value="UniProtKB-KW"/>
</dbReference>
<dbReference type="InterPro" id="IPR009725">
    <property type="entry name" value="3_dmu_93_MTrfase"/>
</dbReference>
<dbReference type="SUPFAM" id="SSF54593">
    <property type="entry name" value="Glyoxalase/Bleomycin resistance protein/Dihydroxybiphenyl dioxygenase"/>
    <property type="match status" value="1"/>
</dbReference>
<dbReference type="Proteomes" id="UP000013911">
    <property type="component" value="Unassembled WGS sequence"/>
</dbReference>
<sequence length="134" mass="14950">MNDQKIIPFLSFTGNAEDAMNFYVSVVPGAKITSLVRYEKGQPHGDEGKVLNATLSLMGQQIMFMDMSSAHPAPDFSWATSFFIHCQSEAEFDAVFSGLSKEGSVMMGPEVVMQFRKVAWVTDQFGVTWQPVWQ</sequence>
<dbReference type="GO" id="GO:0008168">
    <property type="term" value="F:methyltransferase activity"/>
    <property type="evidence" value="ECO:0007669"/>
    <property type="project" value="UniProtKB-KW"/>
</dbReference>
<keyword evidence="2" id="KW-0489">Methyltransferase</keyword>
<dbReference type="PIRSF" id="PIRSF021700">
    <property type="entry name" value="3_dmu_93_MTrfase"/>
    <property type="match status" value="1"/>
</dbReference>
<proteinExistence type="predicted"/>
<dbReference type="RefSeq" id="WP_010861392.1">
    <property type="nucleotide sequence ID" value="NZ_KB933419.1"/>
</dbReference>
<evidence type="ECO:0000313" key="2">
    <source>
        <dbReference type="EMBL" id="EON70227.1"/>
    </source>
</evidence>
<keyword evidence="2" id="KW-0808">Transferase</keyword>
<dbReference type="EMBL" id="AQPX01000044">
    <property type="protein sequence ID" value="EON70227.1"/>
    <property type="molecule type" value="Genomic_DNA"/>
</dbReference>
<organism evidence="2 3">
    <name type="scientific">Lysinibacillus sphaericus OT4b.31</name>
    <dbReference type="NCBI Taxonomy" id="1285586"/>
    <lineage>
        <taxon>Bacteria</taxon>
        <taxon>Bacillati</taxon>
        <taxon>Bacillota</taxon>
        <taxon>Bacilli</taxon>
        <taxon>Bacillales</taxon>
        <taxon>Bacillaceae</taxon>
        <taxon>Lysinibacillus</taxon>
    </lineage>
</organism>
<evidence type="ECO:0000313" key="3">
    <source>
        <dbReference type="Proteomes" id="UP000013911"/>
    </source>
</evidence>
<dbReference type="Gene3D" id="3.30.720.100">
    <property type="match status" value="1"/>
</dbReference>
<dbReference type="AlphaFoldDB" id="R7Z7U9"/>
<dbReference type="PATRIC" id="fig|1285586.5.peg.4687"/>